<feature type="transmembrane region" description="Helical" evidence="1">
    <location>
        <begin position="379"/>
        <end position="403"/>
    </location>
</feature>
<protein>
    <submittedName>
        <fullName evidence="2">Gluconate transporter</fullName>
    </submittedName>
</protein>
<dbReference type="Proteomes" id="UP000470213">
    <property type="component" value="Unassembled WGS sequence"/>
</dbReference>
<dbReference type="PIRSF" id="PIRSF002746">
    <property type="entry name" value="Gluconate_transporter"/>
    <property type="match status" value="1"/>
</dbReference>
<gene>
    <name evidence="2" type="ORF">GTH32_13945</name>
</gene>
<keyword evidence="1" id="KW-0812">Transmembrane</keyword>
<dbReference type="InterPro" id="IPR003474">
    <property type="entry name" value="Glcn_transporter"/>
</dbReference>
<feature type="transmembrane region" description="Helical" evidence="1">
    <location>
        <begin position="344"/>
        <end position="367"/>
    </location>
</feature>
<feature type="transmembrane region" description="Helical" evidence="1">
    <location>
        <begin position="230"/>
        <end position="250"/>
    </location>
</feature>
<feature type="transmembrane region" description="Helical" evidence="1">
    <location>
        <begin position="29"/>
        <end position="48"/>
    </location>
</feature>
<organism evidence="2 3">
    <name type="scientific">Alteromonas profundi</name>
    <dbReference type="NCBI Taxonomy" id="2696062"/>
    <lineage>
        <taxon>Bacteria</taxon>
        <taxon>Pseudomonadati</taxon>
        <taxon>Pseudomonadota</taxon>
        <taxon>Gammaproteobacteria</taxon>
        <taxon>Alteromonadales</taxon>
        <taxon>Alteromonadaceae</taxon>
        <taxon>Alteromonas/Salinimonas group</taxon>
        <taxon>Alteromonas</taxon>
    </lineage>
</organism>
<comment type="caution">
    <text evidence="2">The sequence shown here is derived from an EMBL/GenBank/DDBJ whole genome shotgun (WGS) entry which is preliminary data.</text>
</comment>
<feature type="transmembrane region" description="Helical" evidence="1">
    <location>
        <begin position="104"/>
        <end position="129"/>
    </location>
</feature>
<feature type="transmembrane region" description="Helical" evidence="1">
    <location>
        <begin position="305"/>
        <end position="324"/>
    </location>
</feature>
<dbReference type="RefSeq" id="WP_163086830.1">
    <property type="nucleotide sequence ID" value="NZ_JAAAWN010000020.1"/>
</dbReference>
<feature type="transmembrane region" description="Helical" evidence="1">
    <location>
        <begin position="5"/>
        <end position="23"/>
    </location>
</feature>
<feature type="transmembrane region" description="Helical" evidence="1">
    <location>
        <begin position="171"/>
        <end position="199"/>
    </location>
</feature>
<dbReference type="PANTHER" id="PTHR30354:SF25">
    <property type="entry name" value="INNER MEMBRANE PERMEASE YGBN"/>
    <property type="match status" value="1"/>
</dbReference>
<feature type="transmembrane region" description="Helical" evidence="1">
    <location>
        <begin position="423"/>
        <end position="447"/>
    </location>
</feature>
<keyword evidence="1" id="KW-1133">Transmembrane helix</keyword>
<feature type="transmembrane region" description="Helical" evidence="1">
    <location>
        <begin position="60"/>
        <end position="80"/>
    </location>
</feature>
<dbReference type="NCBIfam" id="TIGR00791">
    <property type="entry name" value="gntP"/>
    <property type="match status" value="1"/>
</dbReference>
<keyword evidence="1" id="KW-0472">Membrane</keyword>
<proteinExistence type="predicted"/>
<evidence type="ECO:0000313" key="2">
    <source>
        <dbReference type="EMBL" id="NDV92279.1"/>
    </source>
</evidence>
<dbReference type="Pfam" id="PF02447">
    <property type="entry name" value="GntP_permease"/>
    <property type="match status" value="1"/>
</dbReference>
<evidence type="ECO:0000313" key="3">
    <source>
        <dbReference type="Proteomes" id="UP000470213"/>
    </source>
</evidence>
<dbReference type="EMBL" id="JAAAWN010000020">
    <property type="protein sequence ID" value="NDV92279.1"/>
    <property type="molecule type" value="Genomic_DNA"/>
</dbReference>
<dbReference type="GO" id="GO:0015128">
    <property type="term" value="F:gluconate transmembrane transporter activity"/>
    <property type="evidence" value="ECO:0007669"/>
    <property type="project" value="InterPro"/>
</dbReference>
<dbReference type="GO" id="GO:0005886">
    <property type="term" value="C:plasma membrane"/>
    <property type="evidence" value="ECO:0007669"/>
    <property type="project" value="TreeGrafter"/>
</dbReference>
<evidence type="ECO:0000256" key="1">
    <source>
        <dbReference type="SAM" id="Phobius"/>
    </source>
</evidence>
<reference evidence="2 3" key="1">
    <citation type="submission" date="2020-01" db="EMBL/GenBank/DDBJ databases">
        <authorList>
            <person name="Chen J."/>
            <person name="Zhu S."/>
            <person name="Yang J."/>
        </authorList>
    </citation>
    <scope>NUCLEOTIDE SEQUENCE [LARGE SCALE GENOMIC DNA]</scope>
    <source>
        <strain evidence="2 3">345S023</strain>
    </source>
</reference>
<feature type="transmembrane region" description="Helical" evidence="1">
    <location>
        <begin position="141"/>
        <end position="159"/>
    </location>
</feature>
<dbReference type="PANTHER" id="PTHR30354">
    <property type="entry name" value="GNT FAMILY GLUCONATE TRANSPORTER"/>
    <property type="match status" value="1"/>
</dbReference>
<sequence>MTDTFSLLFVAICSIVLLTYLVVVRKVHAFVAILVAAAFVGLGTGMQASDVLASMQSGMGNTLGFVATIVGLGAMFGQFLEESGGIDRLAQTINKRFGEKNSQWAVVLTGFLVAIPVFFEVGLIILMPLIYSMAKKTGKSLIYYGIPLTAGLAVTHAFIPPTPGPVAVASILGADIGLVILFGFVVGIPCACIAGPIYATFLAKRLHVPVPPHALEASASTNRMENMPSFMTVAGLLLFPLLAILIGTLAKFALPDSYFKQIVMFIGHPFIALTLATIACFKVLGKNQGLSNDQIRNIASRGLEPVALVILVTGAGGMFKQVLIDSGAGQAFADVVALSPLPPLAAGFLIAISVRIIQGSATVAMLTAAGLMGPVVQELAFSPAILALMTIAIAAGATAMSHVNDTGFWIINRYFNISVKDTFISWTCMATLIGFIGIALVLILGLFV</sequence>
<name>A0A7X5RM05_9ALTE</name>
<dbReference type="AlphaFoldDB" id="A0A7X5RM05"/>
<feature type="transmembrane region" description="Helical" evidence="1">
    <location>
        <begin position="262"/>
        <end position="284"/>
    </location>
</feature>
<accession>A0A7X5RM05</accession>
<keyword evidence="3" id="KW-1185">Reference proteome</keyword>